<evidence type="ECO:0000313" key="1">
    <source>
        <dbReference type="EMBL" id="CAG8685876.1"/>
    </source>
</evidence>
<gene>
    <name evidence="1" type="ORF">SPELUC_LOCUS10416</name>
</gene>
<organism evidence="1 2">
    <name type="scientific">Cetraspora pellucida</name>
    <dbReference type="NCBI Taxonomy" id="1433469"/>
    <lineage>
        <taxon>Eukaryota</taxon>
        <taxon>Fungi</taxon>
        <taxon>Fungi incertae sedis</taxon>
        <taxon>Mucoromycota</taxon>
        <taxon>Glomeromycotina</taxon>
        <taxon>Glomeromycetes</taxon>
        <taxon>Diversisporales</taxon>
        <taxon>Gigasporaceae</taxon>
        <taxon>Cetraspora</taxon>
    </lineage>
</organism>
<feature type="non-terminal residue" evidence="1">
    <location>
        <position position="51"/>
    </location>
</feature>
<name>A0ACA9NZW3_9GLOM</name>
<protein>
    <submittedName>
        <fullName evidence="1">10689_t:CDS:1</fullName>
    </submittedName>
</protein>
<proteinExistence type="predicted"/>
<dbReference type="Proteomes" id="UP000789366">
    <property type="component" value="Unassembled WGS sequence"/>
</dbReference>
<accession>A0ACA9NZW3</accession>
<evidence type="ECO:0000313" key="2">
    <source>
        <dbReference type="Proteomes" id="UP000789366"/>
    </source>
</evidence>
<reference evidence="1" key="1">
    <citation type="submission" date="2021-06" db="EMBL/GenBank/DDBJ databases">
        <authorList>
            <person name="Kallberg Y."/>
            <person name="Tangrot J."/>
            <person name="Rosling A."/>
        </authorList>
    </citation>
    <scope>NUCLEOTIDE SEQUENCE</scope>
    <source>
        <strain evidence="1">28 12/20/2015</strain>
    </source>
</reference>
<sequence>MPELSEYEFYIKEIVYRFNDKWKYCNIKMRHRLPCENITLMPSPPHLPILK</sequence>
<keyword evidence="2" id="KW-1185">Reference proteome</keyword>
<comment type="caution">
    <text evidence="1">The sequence shown here is derived from an EMBL/GenBank/DDBJ whole genome shotgun (WGS) entry which is preliminary data.</text>
</comment>
<dbReference type="EMBL" id="CAJVPW010019278">
    <property type="protein sequence ID" value="CAG8685876.1"/>
    <property type="molecule type" value="Genomic_DNA"/>
</dbReference>